<dbReference type="STRING" id="406100.SAMN04488052_11271"/>
<reference evidence="7 8" key="1">
    <citation type="submission" date="2016-10" db="EMBL/GenBank/DDBJ databases">
        <authorList>
            <person name="de Groot N.N."/>
        </authorList>
    </citation>
    <scope>NUCLEOTIDE SEQUENCE [LARGE SCALE GENOMIC DNA]</scope>
    <source>
        <strain evidence="7 8">CGMCC 1.6291</strain>
    </source>
</reference>
<keyword evidence="3 5" id="KW-1133">Transmembrane helix</keyword>
<evidence type="ECO:0000256" key="3">
    <source>
        <dbReference type="ARBA" id="ARBA00022989"/>
    </source>
</evidence>
<evidence type="ECO:0000313" key="7">
    <source>
        <dbReference type="EMBL" id="SEP14714.1"/>
    </source>
</evidence>
<feature type="transmembrane region" description="Helical" evidence="5">
    <location>
        <begin position="20"/>
        <end position="50"/>
    </location>
</feature>
<protein>
    <submittedName>
        <fullName evidence="7">O-antigen ligase</fullName>
    </submittedName>
</protein>
<feature type="transmembrane region" description="Helical" evidence="5">
    <location>
        <begin position="196"/>
        <end position="215"/>
    </location>
</feature>
<feature type="transmembrane region" description="Helical" evidence="5">
    <location>
        <begin position="221"/>
        <end position="242"/>
    </location>
</feature>
<name>A0A1H8VHE2_9GAMM</name>
<feature type="transmembrane region" description="Helical" evidence="5">
    <location>
        <begin position="390"/>
        <end position="409"/>
    </location>
</feature>
<dbReference type="GO" id="GO:0016020">
    <property type="term" value="C:membrane"/>
    <property type="evidence" value="ECO:0007669"/>
    <property type="project" value="UniProtKB-SubCell"/>
</dbReference>
<sequence>MATSFGEYYQRATHGLGVLAVSLLALGVAPSSAAISISYGLALLFLFATLPDFLRTLPRRPALIGLVVVTVSVGLLAAFHTADHHNLPADDSGPWHHLRYMGLLTILFGWAIYVTGMRIRTILVLALIGLLIALAREWGSMTWAEITRGSRLYGLRGPLEFGQFGATALLASALLGPQLVLRAWNVRHGRLGYTKLVAGAVLVGGLIAASAWMWVASGSRSAWLAILITAACLGLVAAITLWKRSERRYVGPSVIALVLVGVFFVGWLGYGEMQHRWERDIERMQDLAQQDWDSMPSGSFEVRAHLYVEAAQLISERPLLGWGPEAVVPLIERAEDDGRMNPGRDHFHNTYLHLAVGVGLPLMLGWLAFNAAAFRGAVLYHLTPGRDPGAALFFAGWGVFFVVVSLFDLRLHSTHGAALLALMSGLALAAYLQWLRERDTMSDRSEAA</sequence>
<keyword evidence="4 5" id="KW-0472">Membrane</keyword>
<dbReference type="Proteomes" id="UP000199657">
    <property type="component" value="Unassembled WGS sequence"/>
</dbReference>
<evidence type="ECO:0000256" key="5">
    <source>
        <dbReference type="SAM" id="Phobius"/>
    </source>
</evidence>
<dbReference type="PANTHER" id="PTHR37422">
    <property type="entry name" value="TEICHURONIC ACID BIOSYNTHESIS PROTEIN TUAE"/>
    <property type="match status" value="1"/>
</dbReference>
<keyword evidence="2 5" id="KW-0812">Transmembrane</keyword>
<dbReference type="InterPro" id="IPR051533">
    <property type="entry name" value="WaaL-like"/>
</dbReference>
<dbReference type="GO" id="GO:0016874">
    <property type="term" value="F:ligase activity"/>
    <property type="evidence" value="ECO:0007669"/>
    <property type="project" value="UniProtKB-KW"/>
</dbReference>
<feature type="transmembrane region" description="Helical" evidence="5">
    <location>
        <begin position="415"/>
        <end position="435"/>
    </location>
</feature>
<evidence type="ECO:0000259" key="6">
    <source>
        <dbReference type="Pfam" id="PF04932"/>
    </source>
</evidence>
<feature type="transmembrane region" description="Helical" evidence="5">
    <location>
        <begin position="350"/>
        <end position="369"/>
    </location>
</feature>
<dbReference type="PANTHER" id="PTHR37422:SF13">
    <property type="entry name" value="LIPOPOLYSACCHARIDE BIOSYNTHESIS PROTEIN PA4999-RELATED"/>
    <property type="match status" value="1"/>
</dbReference>
<evidence type="ECO:0000256" key="4">
    <source>
        <dbReference type="ARBA" id="ARBA00023136"/>
    </source>
</evidence>
<feature type="transmembrane region" description="Helical" evidence="5">
    <location>
        <begin position="122"/>
        <end position="141"/>
    </location>
</feature>
<evidence type="ECO:0000256" key="2">
    <source>
        <dbReference type="ARBA" id="ARBA00022692"/>
    </source>
</evidence>
<feature type="domain" description="O-antigen ligase-related" evidence="6">
    <location>
        <begin position="207"/>
        <end position="367"/>
    </location>
</feature>
<accession>A0A1H8VHE2</accession>
<feature type="transmembrane region" description="Helical" evidence="5">
    <location>
        <begin position="62"/>
        <end position="82"/>
    </location>
</feature>
<keyword evidence="8" id="KW-1185">Reference proteome</keyword>
<proteinExistence type="predicted"/>
<feature type="transmembrane region" description="Helical" evidence="5">
    <location>
        <begin position="161"/>
        <end position="184"/>
    </location>
</feature>
<dbReference type="Pfam" id="PF04932">
    <property type="entry name" value="Wzy_C"/>
    <property type="match status" value="1"/>
</dbReference>
<evidence type="ECO:0000256" key="1">
    <source>
        <dbReference type="ARBA" id="ARBA00004141"/>
    </source>
</evidence>
<dbReference type="EMBL" id="FOEG01000012">
    <property type="protein sequence ID" value="SEP14714.1"/>
    <property type="molecule type" value="Genomic_DNA"/>
</dbReference>
<dbReference type="InterPro" id="IPR007016">
    <property type="entry name" value="O-antigen_ligase-rel_domated"/>
</dbReference>
<gene>
    <name evidence="7" type="ORF">SAMN04488052_11271</name>
</gene>
<keyword evidence="7" id="KW-0436">Ligase</keyword>
<dbReference type="AlphaFoldDB" id="A0A1H8VHE2"/>
<feature type="transmembrane region" description="Helical" evidence="5">
    <location>
        <begin position="97"/>
        <end position="115"/>
    </location>
</feature>
<organism evidence="7 8">
    <name type="scientific">Aquisalimonas asiatica</name>
    <dbReference type="NCBI Taxonomy" id="406100"/>
    <lineage>
        <taxon>Bacteria</taxon>
        <taxon>Pseudomonadati</taxon>
        <taxon>Pseudomonadota</taxon>
        <taxon>Gammaproteobacteria</taxon>
        <taxon>Chromatiales</taxon>
        <taxon>Ectothiorhodospiraceae</taxon>
        <taxon>Aquisalimonas</taxon>
    </lineage>
</organism>
<comment type="subcellular location">
    <subcellularLocation>
        <location evidence="1">Membrane</location>
        <topology evidence="1">Multi-pass membrane protein</topology>
    </subcellularLocation>
</comment>
<feature type="transmembrane region" description="Helical" evidence="5">
    <location>
        <begin position="249"/>
        <end position="270"/>
    </location>
</feature>
<evidence type="ECO:0000313" key="8">
    <source>
        <dbReference type="Proteomes" id="UP000199657"/>
    </source>
</evidence>